<feature type="transmembrane region" description="Helical" evidence="2">
    <location>
        <begin position="79"/>
        <end position="98"/>
    </location>
</feature>
<comment type="caution">
    <text evidence="4">The sequence shown here is derived from an EMBL/GenBank/DDBJ whole genome shotgun (WGS) entry which is preliminary data.</text>
</comment>
<dbReference type="Pfam" id="PF04397">
    <property type="entry name" value="LytTR"/>
    <property type="match status" value="1"/>
</dbReference>
<keyword evidence="2" id="KW-1133">Transmembrane helix</keyword>
<dbReference type="InterPro" id="IPR046947">
    <property type="entry name" value="LytR-like"/>
</dbReference>
<feature type="transmembrane region" description="Helical" evidence="2">
    <location>
        <begin position="12"/>
        <end position="31"/>
    </location>
</feature>
<dbReference type="Proteomes" id="UP000017820">
    <property type="component" value="Unassembled WGS sequence"/>
</dbReference>
<dbReference type="GO" id="GO:0003677">
    <property type="term" value="F:DNA binding"/>
    <property type="evidence" value="ECO:0007669"/>
    <property type="project" value="InterPro"/>
</dbReference>
<proteinExistence type="predicted"/>
<keyword evidence="2" id="KW-0812">Transmembrane</keyword>
<feature type="domain" description="HTH LytTR-type" evidence="3">
    <location>
        <begin position="144"/>
        <end position="248"/>
    </location>
</feature>
<reference evidence="4 5" key="1">
    <citation type="submission" date="2013-07" db="EMBL/GenBank/DDBJ databases">
        <title>Draft genome sequence of Pseudoalteromonas luteoviolacea 2ta16.</title>
        <authorList>
            <person name="Allen E.E."/>
            <person name="Azam F."/>
            <person name="Podell S."/>
        </authorList>
    </citation>
    <scope>NUCLEOTIDE SEQUENCE [LARGE SCALE GENOMIC DNA]</scope>
    <source>
        <strain evidence="4 5">2ta16</strain>
    </source>
</reference>
<gene>
    <name evidence="4" type="ORF">PL2TA16_03077</name>
</gene>
<feature type="transmembrane region" description="Helical" evidence="2">
    <location>
        <begin position="51"/>
        <end position="67"/>
    </location>
</feature>
<dbReference type="AlphaFoldDB" id="V4HUP8"/>
<feature type="transmembrane region" description="Helical" evidence="2">
    <location>
        <begin position="110"/>
        <end position="129"/>
    </location>
</feature>
<dbReference type="EMBL" id="AUSV01000035">
    <property type="protein sequence ID" value="ESP93498.1"/>
    <property type="molecule type" value="Genomic_DNA"/>
</dbReference>
<evidence type="ECO:0000259" key="3">
    <source>
        <dbReference type="PROSITE" id="PS50930"/>
    </source>
</evidence>
<keyword evidence="2" id="KW-0472">Membrane</keyword>
<keyword evidence="1" id="KW-0902">Two-component regulatory system</keyword>
<evidence type="ECO:0000256" key="2">
    <source>
        <dbReference type="SAM" id="Phobius"/>
    </source>
</evidence>
<evidence type="ECO:0000313" key="4">
    <source>
        <dbReference type="EMBL" id="ESP93498.1"/>
    </source>
</evidence>
<dbReference type="SMART" id="SM00850">
    <property type="entry name" value="LytTR"/>
    <property type="match status" value="1"/>
</dbReference>
<dbReference type="PATRIC" id="fig|1353533.3.peg.2029"/>
<dbReference type="PANTHER" id="PTHR37299">
    <property type="entry name" value="TRANSCRIPTIONAL REGULATOR-RELATED"/>
    <property type="match status" value="1"/>
</dbReference>
<accession>V4HUP8</accession>
<name>V4HUP8_PSEL2</name>
<evidence type="ECO:0000313" key="5">
    <source>
        <dbReference type="Proteomes" id="UP000017820"/>
    </source>
</evidence>
<organism evidence="4 5">
    <name type="scientific">Pseudoalteromonas luteoviolacea (strain 2ta16)</name>
    <dbReference type="NCBI Taxonomy" id="1353533"/>
    <lineage>
        <taxon>Bacteria</taxon>
        <taxon>Pseudomonadati</taxon>
        <taxon>Pseudomonadota</taxon>
        <taxon>Gammaproteobacteria</taxon>
        <taxon>Alteromonadales</taxon>
        <taxon>Pseudoalteromonadaceae</taxon>
        <taxon>Pseudoalteromonas</taxon>
    </lineage>
</organism>
<dbReference type="PROSITE" id="PS50930">
    <property type="entry name" value="HTH_LYTTR"/>
    <property type="match status" value="1"/>
</dbReference>
<sequence length="250" mass="28916">MMTEQLKKEWLISCAGWSAFIFFMTATYVLYDWAMPPAEEINNRPGWALQEWGIWYVLTPIVFRLLSQYHSAKLLTKQRWIAIISLMLCISMTYQAIFDFLVLCDPIPYTMLYFAPSHPLVLGVISYLWHTFLRTELTEQHDVFEVDAGSKTALLSYDDITHINSASNYVELHTEHQHFLKRITLKQVEQQLPNSQFVRTHRSHLVNLNYIERIQIKPSGSGLVLLKSGQTVALSKAFKPALKAKLKHVA</sequence>
<dbReference type="GO" id="GO:0000156">
    <property type="term" value="F:phosphorelay response regulator activity"/>
    <property type="evidence" value="ECO:0007669"/>
    <property type="project" value="InterPro"/>
</dbReference>
<dbReference type="Gene3D" id="2.40.50.1020">
    <property type="entry name" value="LytTr DNA-binding domain"/>
    <property type="match status" value="1"/>
</dbReference>
<evidence type="ECO:0000256" key="1">
    <source>
        <dbReference type="ARBA" id="ARBA00023012"/>
    </source>
</evidence>
<dbReference type="PANTHER" id="PTHR37299:SF1">
    <property type="entry name" value="STAGE 0 SPORULATION PROTEIN A HOMOLOG"/>
    <property type="match status" value="1"/>
</dbReference>
<protein>
    <submittedName>
        <fullName evidence="4">Response regulator of the LytR/AlgR family</fullName>
    </submittedName>
</protein>
<dbReference type="InterPro" id="IPR007492">
    <property type="entry name" value="LytTR_DNA-bd_dom"/>
</dbReference>